<dbReference type="GO" id="GO:0009231">
    <property type="term" value="P:riboflavin biosynthetic process"/>
    <property type="evidence" value="ECO:0007669"/>
    <property type="project" value="InterPro"/>
</dbReference>
<sequence length="193" mass="20261">MSKVIANMSMSLDGFIADPGDGIDLLFGWMGNGEVEVPTAVEWATFRMSPSSAEYMKAALAGVGALIAGRHLYDITQGWGGRHPMGVPVVVVTHEPPADGPSDFRFVSGVEEAVRVATELAGGKNVVVASAKIAQQALDAGLLDGIHVDQVPVLLGEGVRWFENLGKAPVRLGNPTVVEGNGVTHLAYEVTRS</sequence>
<dbReference type="AlphaFoldDB" id="A0A853B3B5"/>
<dbReference type="Proteomes" id="UP000549616">
    <property type="component" value="Unassembled WGS sequence"/>
</dbReference>
<protein>
    <submittedName>
        <fullName evidence="2">Dihydrofolate reductase</fullName>
    </submittedName>
</protein>
<keyword evidence="3" id="KW-1185">Reference proteome</keyword>
<evidence type="ECO:0000313" key="3">
    <source>
        <dbReference type="Proteomes" id="UP000549616"/>
    </source>
</evidence>
<dbReference type="Gene3D" id="3.40.430.10">
    <property type="entry name" value="Dihydrofolate Reductase, subunit A"/>
    <property type="match status" value="1"/>
</dbReference>
<accession>A0A853B3B5</accession>
<gene>
    <name evidence="2" type="ORF">HNR02_002655</name>
</gene>
<comment type="caution">
    <text evidence="2">The sequence shown here is derived from an EMBL/GenBank/DDBJ whole genome shotgun (WGS) entry which is preliminary data.</text>
</comment>
<evidence type="ECO:0000259" key="1">
    <source>
        <dbReference type="Pfam" id="PF01872"/>
    </source>
</evidence>
<dbReference type="SUPFAM" id="SSF53597">
    <property type="entry name" value="Dihydrofolate reductase-like"/>
    <property type="match status" value="1"/>
</dbReference>
<dbReference type="RefSeq" id="WP_179773506.1">
    <property type="nucleotide sequence ID" value="NZ_JACCFK010000001.1"/>
</dbReference>
<dbReference type="EMBL" id="JACCFK010000001">
    <property type="protein sequence ID" value="NYI89332.1"/>
    <property type="molecule type" value="Genomic_DNA"/>
</dbReference>
<organism evidence="2 3">
    <name type="scientific">Amycolatopsis endophytica</name>
    <dbReference type="NCBI Taxonomy" id="860233"/>
    <lineage>
        <taxon>Bacteria</taxon>
        <taxon>Bacillati</taxon>
        <taxon>Actinomycetota</taxon>
        <taxon>Actinomycetes</taxon>
        <taxon>Pseudonocardiales</taxon>
        <taxon>Pseudonocardiaceae</taxon>
        <taxon>Amycolatopsis</taxon>
    </lineage>
</organism>
<dbReference type="InterPro" id="IPR002734">
    <property type="entry name" value="RibDG_C"/>
</dbReference>
<proteinExistence type="predicted"/>
<evidence type="ECO:0000313" key="2">
    <source>
        <dbReference type="EMBL" id="NYI89332.1"/>
    </source>
</evidence>
<dbReference type="Pfam" id="PF01872">
    <property type="entry name" value="RibD_C"/>
    <property type="match status" value="1"/>
</dbReference>
<name>A0A853B3B5_9PSEU</name>
<feature type="domain" description="Bacterial bifunctional deaminase-reductase C-terminal" evidence="1">
    <location>
        <begin position="3"/>
        <end position="167"/>
    </location>
</feature>
<dbReference type="InterPro" id="IPR024072">
    <property type="entry name" value="DHFR-like_dom_sf"/>
</dbReference>
<reference evidence="2 3" key="1">
    <citation type="submission" date="2020-07" db="EMBL/GenBank/DDBJ databases">
        <title>Sequencing the genomes of 1000 actinobacteria strains.</title>
        <authorList>
            <person name="Klenk H.-P."/>
        </authorList>
    </citation>
    <scope>NUCLEOTIDE SEQUENCE [LARGE SCALE GENOMIC DNA]</scope>
    <source>
        <strain evidence="2 3">DSM 104006</strain>
    </source>
</reference>
<dbReference type="GO" id="GO:0008703">
    <property type="term" value="F:5-amino-6-(5-phosphoribosylamino)uracil reductase activity"/>
    <property type="evidence" value="ECO:0007669"/>
    <property type="project" value="InterPro"/>
</dbReference>